<keyword evidence="3" id="KW-1185">Reference proteome</keyword>
<name>A0ABN1MI53_9FLAO</name>
<feature type="region of interest" description="Disordered" evidence="1">
    <location>
        <begin position="1"/>
        <end position="48"/>
    </location>
</feature>
<dbReference type="EMBL" id="BAAAFG010000015">
    <property type="protein sequence ID" value="GAA0872867.1"/>
    <property type="molecule type" value="Genomic_DNA"/>
</dbReference>
<proteinExistence type="predicted"/>
<dbReference type="Proteomes" id="UP001500507">
    <property type="component" value="Unassembled WGS sequence"/>
</dbReference>
<feature type="compositionally biased region" description="Basic and acidic residues" evidence="1">
    <location>
        <begin position="1"/>
        <end position="16"/>
    </location>
</feature>
<evidence type="ECO:0000256" key="1">
    <source>
        <dbReference type="SAM" id="MobiDB-lite"/>
    </source>
</evidence>
<feature type="compositionally biased region" description="Basic and acidic residues" evidence="1">
    <location>
        <begin position="33"/>
        <end position="48"/>
    </location>
</feature>
<evidence type="ECO:0000313" key="2">
    <source>
        <dbReference type="EMBL" id="GAA0872867.1"/>
    </source>
</evidence>
<accession>A0ABN1MI53</accession>
<gene>
    <name evidence="2" type="ORF">GCM10009117_20140</name>
</gene>
<evidence type="ECO:0000313" key="3">
    <source>
        <dbReference type="Proteomes" id="UP001500507"/>
    </source>
</evidence>
<protein>
    <submittedName>
        <fullName evidence="2">Uncharacterized protein</fullName>
    </submittedName>
</protein>
<reference evidence="2 3" key="1">
    <citation type="journal article" date="2019" name="Int. J. Syst. Evol. Microbiol.">
        <title>The Global Catalogue of Microorganisms (GCM) 10K type strain sequencing project: providing services to taxonomists for standard genome sequencing and annotation.</title>
        <authorList>
            <consortium name="The Broad Institute Genomics Platform"/>
            <consortium name="The Broad Institute Genome Sequencing Center for Infectious Disease"/>
            <person name="Wu L."/>
            <person name="Ma J."/>
        </authorList>
    </citation>
    <scope>NUCLEOTIDE SEQUENCE [LARGE SCALE GENOMIC DNA]</scope>
    <source>
        <strain evidence="2 3">JCM 16082</strain>
    </source>
</reference>
<dbReference type="RefSeq" id="WP_343766980.1">
    <property type="nucleotide sequence ID" value="NZ_BAAAFG010000015.1"/>
</dbReference>
<sequence>MNDKKKEELEKQKQSIKEQAINHSETQGMDINHQVEQRREQHQPRDTA</sequence>
<organism evidence="2 3">
    <name type="scientific">Gangjinia marincola</name>
    <dbReference type="NCBI Taxonomy" id="578463"/>
    <lineage>
        <taxon>Bacteria</taxon>
        <taxon>Pseudomonadati</taxon>
        <taxon>Bacteroidota</taxon>
        <taxon>Flavobacteriia</taxon>
        <taxon>Flavobacteriales</taxon>
        <taxon>Flavobacteriaceae</taxon>
        <taxon>Gangjinia</taxon>
    </lineage>
</organism>
<comment type="caution">
    <text evidence="2">The sequence shown here is derived from an EMBL/GenBank/DDBJ whole genome shotgun (WGS) entry which is preliminary data.</text>
</comment>